<keyword evidence="2 9" id="KW-1003">Cell membrane</keyword>
<dbReference type="Gene3D" id="3.40.50.11690">
    <property type="entry name" value="Cell division protein FtsQ/DivIB"/>
    <property type="match status" value="1"/>
</dbReference>
<dbReference type="STRING" id="395493.BegalDRAFT_2906"/>
<gene>
    <name evidence="9" type="primary">ftsQ</name>
    <name evidence="12" type="ORF">BegalDRAFT_2906</name>
</gene>
<evidence type="ECO:0000256" key="9">
    <source>
        <dbReference type="HAMAP-Rule" id="MF_00911"/>
    </source>
</evidence>
<dbReference type="RefSeq" id="WP_002691176.1">
    <property type="nucleotide sequence ID" value="NZ_JH600070.1"/>
</dbReference>
<dbReference type="GO" id="GO:0005886">
    <property type="term" value="C:plasma membrane"/>
    <property type="evidence" value="ECO:0007669"/>
    <property type="project" value="UniProtKB-SubCell"/>
</dbReference>
<comment type="subcellular location">
    <subcellularLocation>
        <location evidence="9">Cell inner membrane</location>
        <topology evidence="9">Single-pass type II membrane protein</topology>
    </subcellularLocation>
    <subcellularLocation>
        <location evidence="1">Membrane</location>
    </subcellularLocation>
    <text evidence="9">Localizes to the division septum.</text>
</comment>
<evidence type="ECO:0000259" key="11">
    <source>
        <dbReference type="PROSITE" id="PS51779"/>
    </source>
</evidence>
<dbReference type="EMBL" id="JH600070">
    <property type="protein sequence ID" value="EIJ43734.1"/>
    <property type="molecule type" value="Genomic_DNA"/>
</dbReference>
<evidence type="ECO:0000313" key="12">
    <source>
        <dbReference type="EMBL" id="EIJ43734.1"/>
    </source>
</evidence>
<evidence type="ECO:0000256" key="3">
    <source>
        <dbReference type="ARBA" id="ARBA00022519"/>
    </source>
</evidence>
<dbReference type="InterPro" id="IPR005548">
    <property type="entry name" value="Cell_div_FtsQ/DivIB_C"/>
</dbReference>
<dbReference type="PROSITE" id="PS51779">
    <property type="entry name" value="POTRA"/>
    <property type="match status" value="1"/>
</dbReference>
<dbReference type="PANTHER" id="PTHR35851:SF1">
    <property type="entry name" value="CELL DIVISION PROTEIN FTSQ"/>
    <property type="match status" value="1"/>
</dbReference>
<comment type="function">
    <text evidence="9">Essential cell division protein. May link together the upstream cell division proteins, which are predominantly cytoplasmic, with the downstream cell division proteins, which are predominantly periplasmic. May control correct divisome assembly.</text>
</comment>
<protein>
    <recommendedName>
        <fullName evidence="9">Cell division protein FtsQ</fullName>
    </recommendedName>
</protein>
<keyword evidence="13" id="KW-1185">Reference proteome</keyword>
<dbReference type="GO" id="GO:0032153">
    <property type="term" value="C:cell division site"/>
    <property type="evidence" value="ECO:0007669"/>
    <property type="project" value="UniProtKB-UniRule"/>
</dbReference>
<dbReference type="HAMAP" id="MF_00911">
    <property type="entry name" value="FtsQ_subfam"/>
    <property type="match status" value="1"/>
</dbReference>
<dbReference type="Gene3D" id="3.10.20.310">
    <property type="entry name" value="membrane protein fhac"/>
    <property type="match status" value="1"/>
</dbReference>
<sequence length="320" mass="36015">MKKTLSVRGRRTERSVTKRHKQARRTATTITIPSLQPLLDYLQQGGNLVIQGIDIVSPYLLNYWKNILFILFIIGILLGSVFWLQNPHNMPIRTVTIEGNQRVSTQSIREAVAPYVTGGLWQVNESAIQTALMQIAWIATVQIEPQWMDTLLIKIEEHQAVGYWQDVDNVENPTAKGYVRLVSDKGLVFDVPEQPLNLPQLQSAADNTQEAVELYRMANAQLQAKNLEIKAFGCNQRYAWYIILNNGIKLLLGRGGNMSRLQHFLAIYDKLTTQFPLCSTGSASKKSKKPPTTCQPAISKNVKLIADLRYTNGVAVRLAQ</sequence>
<evidence type="ECO:0000256" key="10">
    <source>
        <dbReference type="SAM" id="MobiDB-lite"/>
    </source>
</evidence>
<dbReference type="Pfam" id="PF08478">
    <property type="entry name" value="POTRA_1"/>
    <property type="match status" value="1"/>
</dbReference>
<feature type="region of interest" description="Disordered" evidence="10">
    <location>
        <begin position="1"/>
        <end position="23"/>
    </location>
</feature>
<dbReference type="HOGENOM" id="CLU_064041_0_0_6"/>
<organism evidence="12 13">
    <name type="scientific">Beggiatoa alba B18LD</name>
    <dbReference type="NCBI Taxonomy" id="395493"/>
    <lineage>
        <taxon>Bacteria</taxon>
        <taxon>Pseudomonadati</taxon>
        <taxon>Pseudomonadota</taxon>
        <taxon>Gammaproteobacteria</taxon>
        <taxon>Thiotrichales</taxon>
        <taxon>Thiotrichaceae</taxon>
        <taxon>Beggiatoa</taxon>
    </lineage>
</organism>
<dbReference type="PANTHER" id="PTHR35851">
    <property type="entry name" value="CELL DIVISION PROTEIN FTSQ"/>
    <property type="match status" value="1"/>
</dbReference>
<dbReference type="GO" id="GO:0043093">
    <property type="term" value="P:FtsZ-dependent cytokinesis"/>
    <property type="evidence" value="ECO:0007669"/>
    <property type="project" value="UniProtKB-UniRule"/>
</dbReference>
<keyword evidence="4 9" id="KW-0132">Cell division</keyword>
<keyword evidence="3 9" id="KW-0997">Cell inner membrane</keyword>
<feature type="domain" description="POTRA" evidence="11">
    <location>
        <begin position="90"/>
        <end position="158"/>
    </location>
</feature>
<name>I3CJE1_9GAMM</name>
<reference evidence="12 13" key="1">
    <citation type="submission" date="2011-11" db="EMBL/GenBank/DDBJ databases">
        <title>Improved High-Quality Draft sequence of Beggiatoa alba B18lD.</title>
        <authorList>
            <consortium name="US DOE Joint Genome Institute"/>
            <person name="Lucas S."/>
            <person name="Han J."/>
            <person name="Lapidus A."/>
            <person name="Cheng J.-F."/>
            <person name="Goodwin L."/>
            <person name="Pitluck S."/>
            <person name="Peters L."/>
            <person name="Mikhailova N."/>
            <person name="Held B."/>
            <person name="Detter J.C."/>
            <person name="Han C."/>
            <person name="Tapia R."/>
            <person name="Land M."/>
            <person name="Hauser L."/>
            <person name="Kyrpides N."/>
            <person name="Ivanova N."/>
            <person name="Pagani I."/>
            <person name="Samuel K."/>
            <person name="Teske A."/>
            <person name="Mueller J."/>
            <person name="Woyke T."/>
        </authorList>
    </citation>
    <scope>NUCLEOTIDE SEQUENCE [LARGE SCALE GENOMIC DNA]</scope>
    <source>
        <strain evidence="12 13">B18LD</strain>
    </source>
</reference>
<evidence type="ECO:0000256" key="5">
    <source>
        <dbReference type="ARBA" id="ARBA00022692"/>
    </source>
</evidence>
<comment type="subunit">
    <text evidence="9">Part of a complex composed of FtsB, FtsL and FtsQ.</text>
</comment>
<dbReference type="InterPro" id="IPR013685">
    <property type="entry name" value="POTRA_FtsQ_type"/>
</dbReference>
<dbReference type="OrthoDB" id="9790370at2"/>
<evidence type="ECO:0000256" key="8">
    <source>
        <dbReference type="ARBA" id="ARBA00023306"/>
    </source>
</evidence>
<dbReference type="GO" id="GO:0090529">
    <property type="term" value="P:cell septum assembly"/>
    <property type="evidence" value="ECO:0007669"/>
    <property type="project" value="InterPro"/>
</dbReference>
<evidence type="ECO:0000256" key="4">
    <source>
        <dbReference type="ARBA" id="ARBA00022618"/>
    </source>
</evidence>
<dbReference type="InterPro" id="IPR034746">
    <property type="entry name" value="POTRA"/>
</dbReference>
<comment type="similarity">
    <text evidence="9">Belongs to the FtsQ/DivIB family. FtsQ subfamily.</text>
</comment>
<keyword evidence="8 9" id="KW-0131">Cell cycle</keyword>
<dbReference type="Proteomes" id="UP000005744">
    <property type="component" value="Unassembled WGS sequence"/>
</dbReference>
<evidence type="ECO:0000256" key="1">
    <source>
        <dbReference type="ARBA" id="ARBA00004370"/>
    </source>
</evidence>
<evidence type="ECO:0000256" key="6">
    <source>
        <dbReference type="ARBA" id="ARBA00022989"/>
    </source>
</evidence>
<evidence type="ECO:0000313" key="13">
    <source>
        <dbReference type="Proteomes" id="UP000005744"/>
    </source>
</evidence>
<feature type="transmembrane region" description="Helical" evidence="9">
    <location>
        <begin position="67"/>
        <end position="84"/>
    </location>
</feature>
<evidence type="ECO:0000256" key="2">
    <source>
        <dbReference type="ARBA" id="ARBA00022475"/>
    </source>
</evidence>
<dbReference type="Pfam" id="PF03799">
    <property type="entry name" value="FtsQ_DivIB_C"/>
    <property type="match status" value="1"/>
</dbReference>
<proteinExistence type="inferred from homology"/>
<keyword evidence="5 9" id="KW-0812">Transmembrane</keyword>
<keyword evidence="6 9" id="KW-1133">Transmembrane helix</keyword>
<dbReference type="InterPro" id="IPR045335">
    <property type="entry name" value="FtsQ_C_sf"/>
</dbReference>
<accession>I3CJE1</accession>
<evidence type="ECO:0000256" key="7">
    <source>
        <dbReference type="ARBA" id="ARBA00023136"/>
    </source>
</evidence>
<dbReference type="InterPro" id="IPR026579">
    <property type="entry name" value="FtsQ"/>
</dbReference>
<dbReference type="AlphaFoldDB" id="I3CJE1"/>
<dbReference type="eggNOG" id="COG1589">
    <property type="taxonomic scope" value="Bacteria"/>
</dbReference>
<keyword evidence="7 9" id="KW-0472">Membrane</keyword>